<reference evidence="2 3" key="1">
    <citation type="journal article" date="2002" name="Nature">
        <title>Comparison of the genomes of two Xanthomonas pathogens with differing host specificities.</title>
        <authorList>
            <person name="da Silva A.C."/>
            <person name="Ferro J.A."/>
            <person name="Reinach F.C."/>
            <person name="Farah C.S."/>
            <person name="Furlan L.R."/>
            <person name="Quaggio R.B."/>
            <person name="Monteiro-Vitorello C.B."/>
            <person name="Van Sluys M.A."/>
            <person name="Almeida N.F."/>
            <person name="Alves L.M."/>
            <person name="do Amaral A.M."/>
            <person name="Bertolini M.C."/>
            <person name="Camargo L.E."/>
            <person name="Camarotte G."/>
            <person name="Cannavan F."/>
            <person name="Cardozo J."/>
            <person name="Chambergo F."/>
            <person name="Ciapina L.P."/>
            <person name="Cicarelli R.M."/>
            <person name="Coutinho L.L."/>
            <person name="Cursino-Santos J.R."/>
            <person name="El-Dorry H."/>
            <person name="Faria J.B."/>
            <person name="Ferreira A.J."/>
            <person name="Ferreira R.C."/>
            <person name="Ferro M.I."/>
            <person name="Formighieri E.F."/>
            <person name="Franco M.C."/>
            <person name="Greggio C.C."/>
            <person name="Gruber A."/>
            <person name="Katsuyama A.M."/>
            <person name="Kishi L.T."/>
            <person name="Leite R.P."/>
            <person name="Lemos E.G."/>
            <person name="Lemos M.V."/>
            <person name="Locali E.C."/>
            <person name="Machado M.A."/>
            <person name="Madeira A.M."/>
            <person name="Martinez-Rossi N.M."/>
            <person name="Martins E.C."/>
            <person name="Meidanis J."/>
            <person name="Menck C.F."/>
            <person name="Miyaki C.Y."/>
            <person name="Moon D.H."/>
            <person name="Moreira L.M."/>
            <person name="Novo M.T."/>
            <person name="Okura V.K."/>
            <person name="Oliveira M.C."/>
            <person name="Oliveira V.R."/>
            <person name="Pereira H.A."/>
            <person name="Rossi A."/>
            <person name="Sena J.A."/>
            <person name="Silva C."/>
            <person name="de Souza R.F."/>
            <person name="Spinola L.A."/>
            <person name="Takita M.A."/>
            <person name="Tamura R.E."/>
            <person name="Teixeira E.C."/>
            <person name="Tezza R.I."/>
            <person name="Trindade dos Santos M."/>
            <person name="Truffi D."/>
            <person name="Tsai S.M."/>
            <person name="White F.F."/>
            <person name="Setubal J.C."/>
            <person name="Kitajima J.P."/>
        </authorList>
    </citation>
    <scope>NUCLEOTIDE SEQUENCE [LARGE SCALE GENOMIC DNA]</scope>
    <source>
        <strain evidence="2 3">306</strain>
    </source>
</reference>
<evidence type="ECO:0000256" key="1">
    <source>
        <dbReference type="SAM" id="MobiDB-lite"/>
    </source>
</evidence>
<evidence type="ECO:0000313" key="2">
    <source>
        <dbReference type="EMBL" id="AAM39310.1"/>
    </source>
</evidence>
<evidence type="ECO:0000313" key="3">
    <source>
        <dbReference type="Proteomes" id="UP000000576"/>
    </source>
</evidence>
<accession>A0AAI8EUS0</accession>
<dbReference type="Proteomes" id="UP000000576">
    <property type="component" value="Plasmid pXAC64"/>
</dbReference>
<organism evidence="2 3">
    <name type="scientific">Xanthomonas axonopodis pv. citri (strain 306)</name>
    <dbReference type="NCBI Taxonomy" id="190486"/>
    <lineage>
        <taxon>Bacteria</taxon>
        <taxon>Pseudomonadati</taxon>
        <taxon>Pseudomonadota</taxon>
        <taxon>Gammaproteobacteria</taxon>
        <taxon>Lysobacterales</taxon>
        <taxon>Lysobacteraceae</taxon>
        <taxon>Xanthomonas</taxon>
    </lineage>
</organism>
<proteinExistence type="predicted"/>
<sequence length="150" mass="16284">MAVFYTNPCRPSSPATPSTGQPSINSRAGSSTRLRLCTGGAWPNRPLPYKKKAPHRWSAFGIHYSVGSLGISAVSRSRQGIDRVKLSIYRGTTPVSRVRSVVHVHNSGCARAMQECINPVMRPPDRPAGPRRHRASAWNLALCALAASPR</sequence>
<dbReference type="KEGG" id="xac:XACb0064"/>
<dbReference type="EMBL" id="AE008925">
    <property type="protein sequence ID" value="AAM39310.1"/>
    <property type="molecule type" value="Genomic_DNA"/>
</dbReference>
<dbReference type="AlphaFoldDB" id="A0AAI8EUS0"/>
<keyword evidence="2" id="KW-0614">Plasmid</keyword>
<name>A0AAI8EUS0_XANAC</name>
<feature type="region of interest" description="Disordered" evidence="1">
    <location>
        <begin position="1"/>
        <end position="30"/>
    </location>
</feature>
<feature type="compositionally biased region" description="Polar residues" evidence="1">
    <location>
        <begin position="9"/>
        <end position="30"/>
    </location>
</feature>
<protein>
    <submittedName>
        <fullName evidence="2">Uncharacterized protein</fullName>
    </submittedName>
</protein>
<gene>
    <name evidence="2" type="ordered locus">XACb0064</name>
</gene>
<geneLocation type="plasmid" evidence="2 3">
    <name>pXAC64</name>
</geneLocation>